<evidence type="ECO:0000313" key="1">
    <source>
        <dbReference type="Proteomes" id="UP000887565"/>
    </source>
</evidence>
<dbReference type="AlphaFoldDB" id="A0A915KL15"/>
<reference evidence="2" key="1">
    <citation type="submission" date="2022-11" db="UniProtKB">
        <authorList>
            <consortium name="WormBaseParasite"/>
        </authorList>
    </citation>
    <scope>IDENTIFICATION</scope>
</reference>
<keyword evidence="1" id="KW-1185">Reference proteome</keyword>
<organism evidence="1 2">
    <name type="scientific">Romanomermis culicivorax</name>
    <name type="common">Nematode worm</name>
    <dbReference type="NCBI Taxonomy" id="13658"/>
    <lineage>
        <taxon>Eukaryota</taxon>
        <taxon>Metazoa</taxon>
        <taxon>Ecdysozoa</taxon>
        <taxon>Nematoda</taxon>
        <taxon>Enoplea</taxon>
        <taxon>Dorylaimia</taxon>
        <taxon>Mermithida</taxon>
        <taxon>Mermithoidea</taxon>
        <taxon>Mermithidae</taxon>
        <taxon>Romanomermis</taxon>
    </lineage>
</organism>
<sequence>MQMWDKNKKHYKHSILQEEQILCERMGTQESNNVLNAHIKAEAVSTGQYNEGIGLKQKPWQQQSTGLKILPGLGFDNLPSPGLGPGLLGI</sequence>
<name>A0A915KL15_ROMCU</name>
<dbReference type="Proteomes" id="UP000887565">
    <property type="component" value="Unplaced"/>
</dbReference>
<dbReference type="WBParaSite" id="nRc.2.0.1.t39455-RA">
    <property type="protein sequence ID" value="nRc.2.0.1.t39455-RA"/>
    <property type="gene ID" value="nRc.2.0.1.g39455"/>
</dbReference>
<protein>
    <submittedName>
        <fullName evidence="2">Uncharacterized protein</fullName>
    </submittedName>
</protein>
<evidence type="ECO:0000313" key="2">
    <source>
        <dbReference type="WBParaSite" id="nRc.2.0.1.t39455-RA"/>
    </source>
</evidence>
<proteinExistence type="predicted"/>
<accession>A0A915KL15</accession>